<evidence type="ECO:0000256" key="2">
    <source>
        <dbReference type="SAM" id="MobiDB-lite"/>
    </source>
</evidence>
<dbReference type="EMBL" id="CAJNOU010000248">
    <property type="protein sequence ID" value="CAF0931333.1"/>
    <property type="molecule type" value="Genomic_DNA"/>
</dbReference>
<dbReference type="Proteomes" id="UP000663889">
    <property type="component" value="Unassembled WGS sequence"/>
</dbReference>
<accession>A0A819S266</accession>
<dbReference type="OrthoDB" id="6133115at2759"/>
<organism evidence="7 8">
    <name type="scientific">Rotaria sordida</name>
    <dbReference type="NCBI Taxonomy" id="392033"/>
    <lineage>
        <taxon>Eukaryota</taxon>
        <taxon>Metazoa</taxon>
        <taxon>Spiralia</taxon>
        <taxon>Gnathifera</taxon>
        <taxon>Rotifera</taxon>
        <taxon>Eurotatoria</taxon>
        <taxon>Bdelloidea</taxon>
        <taxon>Philodinida</taxon>
        <taxon>Philodinidae</taxon>
        <taxon>Rotaria</taxon>
    </lineage>
</organism>
<feature type="region of interest" description="Disordered" evidence="2">
    <location>
        <begin position="45"/>
        <end position="64"/>
    </location>
</feature>
<evidence type="ECO:0000259" key="3">
    <source>
        <dbReference type="PROSITE" id="PS50102"/>
    </source>
</evidence>
<evidence type="ECO:0000313" key="4">
    <source>
        <dbReference type="EMBL" id="CAF0924228.1"/>
    </source>
</evidence>
<evidence type="ECO:0000256" key="1">
    <source>
        <dbReference type="PROSITE-ProRule" id="PRU00176"/>
    </source>
</evidence>
<gene>
    <name evidence="7" type="ORF">FNK824_LOCUS28651</name>
    <name evidence="6" type="ORF">OTI717_LOCUS6351</name>
    <name evidence="4" type="ORF">RFH988_LOCUS10169</name>
    <name evidence="5" type="ORF">SEV965_LOCUS7190</name>
</gene>
<dbReference type="PROSITE" id="PS50102">
    <property type="entry name" value="RRM"/>
    <property type="match status" value="1"/>
</dbReference>
<feature type="compositionally biased region" description="Low complexity" evidence="2">
    <location>
        <begin position="53"/>
        <end position="64"/>
    </location>
</feature>
<reference evidence="7" key="1">
    <citation type="submission" date="2021-02" db="EMBL/GenBank/DDBJ databases">
        <authorList>
            <person name="Nowell W R."/>
        </authorList>
    </citation>
    <scope>NUCLEOTIDE SEQUENCE</scope>
</reference>
<evidence type="ECO:0000313" key="5">
    <source>
        <dbReference type="EMBL" id="CAF0931333.1"/>
    </source>
</evidence>
<dbReference type="Proteomes" id="UP000663823">
    <property type="component" value="Unassembled WGS sequence"/>
</dbReference>
<dbReference type="InterPro" id="IPR000504">
    <property type="entry name" value="RRM_dom"/>
</dbReference>
<dbReference type="EMBL" id="CAJNOO010000375">
    <property type="protein sequence ID" value="CAF0924228.1"/>
    <property type="molecule type" value="Genomic_DNA"/>
</dbReference>
<sequence>MQQISPAVVQNRYPPVYHPYPTVPMGSPQSIKSLDTTVFGPTIPPIKNAKLTNNNNNNNNNNTNYHHPHNHNQSNDVDLRRLILFNLPIDLVQEYLELYLEYLSGETEIERVDYSNLEDTTVMVTFKTDLDMYEVRRRHSTRTKLNDSEISLAEVTSPTTVMIRNLPLDISRDVLELYFSNRRRSDGGQVVDVTLDSEHQYALVTFADHKDVCRVIKREHLIHCQRLDVRIFYAHMGIEPFIDASNVGKKPDPICYRASDDSRYAFLLKNRPLFDELREQLKPYHCNVSLQTENSIEINYTESRITVKLRSKWTKDIEKLVENFLNERLVVHKVPWNNNKIPSITSEQLADLSLKDNTRLIQLSPLDSQQDHIIVTALKDHLDRALSELTDMLTTRTTTINHIPLTDAIYRSKPVSATRDPKVNNHRSSLLLRSSSPSKQSFNSIELIPPPALLQPSMAIIDDSLENLRLYQIDLLSMRFIDLSRRTYMNLNIDIDRTGRRIIFRGPLDQVNLCKHYFESILNGIVHKHYKIGKEMAVFLSNPDTVEIVIENLTRADYACAYEIERVTDHHHHHRRSSTSPIPNMNSQGQSTNNGHHKLVLYGLTRENCDRIYDFLRHDIRVCSIMLDKDDKRCLASDSWHSYVRDLYSNPGGFRRRRVLLQVKQNQLTLVGFEQDVDAMRKQIYDYFVENAISFYESD</sequence>
<dbReference type="Proteomes" id="UP000663882">
    <property type="component" value="Unassembled WGS sequence"/>
</dbReference>
<proteinExistence type="predicted"/>
<dbReference type="GO" id="GO:0003723">
    <property type="term" value="F:RNA binding"/>
    <property type="evidence" value="ECO:0007669"/>
    <property type="project" value="UniProtKB-UniRule"/>
</dbReference>
<dbReference type="SMART" id="SM00360">
    <property type="entry name" value="RRM"/>
    <property type="match status" value="1"/>
</dbReference>
<dbReference type="AlphaFoldDB" id="A0A819S266"/>
<dbReference type="EMBL" id="CAJOBE010007941">
    <property type="protein sequence ID" value="CAF4049977.1"/>
    <property type="molecule type" value="Genomic_DNA"/>
</dbReference>
<evidence type="ECO:0000313" key="8">
    <source>
        <dbReference type="Proteomes" id="UP000663874"/>
    </source>
</evidence>
<comment type="caution">
    <text evidence="7">The sequence shown here is derived from an EMBL/GenBank/DDBJ whole genome shotgun (WGS) entry which is preliminary data.</text>
</comment>
<dbReference type="Proteomes" id="UP000663874">
    <property type="component" value="Unassembled WGS sequence"/>
</dbReference>
<protein>
    <recommendedName>
        <fullName evidence="3">RRM domain-containing protein</fullName>
    </recommendedName>
</protein>
<dbReference type="EMBL" id="CAJOAX010000441">
    <property type="protein sequence ID" value="CAF3591923.1"/>
    <property type="molecule type" value="Genomic_DNA"/>
</dbReference>
<keyword evidence="1" id="KW-0694">RNA-binding</keyword>
<evidence type="ECO:0000313" key="7">
    <source>
        <dbReference type="EMBL" id="CAF4049977.1"/>
    </source>
</evidence>
<feature type="domain" description="RRM" evidence="3">
    <location>
        <begin position="159"/>
        <end position="236"/>
    </location>
</feature>
<evidence type="ECO:0000313" key="6">
    <source>
        <dbReference type="EMBL" id="CAF3591923.1"/>
    </source>
</evidence>
<dbReference type="InterPro" id="IPR035979">
    <property type="entry name" value="RBD_domain_sf"/>
</dbReference>
<dbReference type="Gene3D" id="3.30.70.330">
    <property type="match status" value="1"/>
</dbReference>
<dbReference type="InterPro" id="IPR012677">
    <property type="entry name" value="Nucleotide-bd_a/b_plait_sf"/>
</dbReference>
<dbReference type="SUPFAM" id="SSF54928">
    <property type="entry name" value="RNA-binding domain, RBD"/>
    <property type="match status" value="1"/>
</dbReference>
<dbReference type="Pfam" id="PF23085">
    <property type="entry name" value="RRM_PARP14_3"/>
    <property type="match status" value="1"/>
</dbReference>
<name>A0A819S266_9BILA</name>